<accession>A0ABU2NKS2</accession>
<feature type="compositionally biased region" description="Low complexity" evidence="1">
    <location>
        <begin position="79"/>
        <end position="94"/>
    </location>
</feature>
<feature type="transmembrane region" description="Helical" evidence="2">
    <location>
        <begin position="109"/>
        <end position="129"/>
    </location>
</feature>
<evidence type="ECO:0000313" key="4">
    <source>
        <dbReference type="Proteomes" id="UP001183414"/>
    </source>
</evidence>
<feature type="region of interest" description="Disordered" evidence="1">
    <location>
        <begin position="1"/>
        <end position="105"/>
    </location>
</feature>
<dbReference type="Proteomes" id="UP001183414">
    <property type="component" value="Unassembled WGS sequence"/>
</dbReference>
<keyword evidence="4" id="KW-1185">Reference proteome</keyword>
<reference evidence="4" key="1">
    <citation type="submission" date="2023-07" db="EMBL/GenBank/DDBJ databases">
        <title>30 novel species of actinomycetes from the DSMZ collection.</title>
        <authorList>
            <person name="Nouioui I."/>
        </authorList>
    </citation>
    <scope>NUCLEOTIDE SEQUENCE [LARGE SCALE GENOMIC DNA]</scope>
    <source>
        <strain evidence="4">DSM 42041</strain>
    </source>
</reference>
<feature type="compositionally biased region" description="Pro residues" evidence="1">
    <location>
        <begin position="16"/>
        <end position="34"/>
    </location>
</feature>
<feature type="compositionally biased region" description="Pro residues" evidence="1">
    <location>
        <begin position="1"/>
        <end position="10"/>
    </location>
</feature>
<feature type="compositionally biased region" description="Low complexity" evidence="1">
    <location>
        <begin position="50"/>
        <end position="69"/>
    </location>
</feature>
<sequence>MSHNQPPPGPYGQQPPQQPGQPGPYGAPTPPPQGQPGQPGYGYPQPPQQPGGQPAYGYPQGQPGVPPQQGYGGHPTAPGMPYGQQPGQPYGQPGMPMPPEGGGSKTGKTIAIVVGSLALVGAIIVAIVLSMGGGGGSDIADDGAHKIETPETVLGEYKKLDAKTIQELSASDMQEAGVNNGTAVSGNYNTIDPTDPSTTPDDLTSMKGLALIGAYGDVEDPEGAVDSVFDDATNTGNVELVGSAEEQAPSNFSGYMKCQAVKSTGQSLPGTPTDFQICAWGDNSTLAVVTLGNGTGSISSDEAARMTADLREEVRVPVS</sequence>
<keyword evidence="2" id="KW-1133">Transmembrane helix</keyword>
<organism evidence="3 4">
    <name type="scientific">Streptomyces hazeniae</name>
    <dbReference type="NCBI Taxonomy" id="3075538"/>
    <lineage>
        <taxon>Bacteria</taxon>
        <taxon>Bacillati</taxon>
        <taxon>Actinomycetota</taxon>
        <taxon>Actinomycetes</taxon>
        <taxon>Kitasatosporales</taxon>
        <taxon>Streptomycetaceae</taxon>
        <taxon>Streptomyces</taxon>
    </lineage>
</organism>
<keyword evidence="2" id="KW-0472">Membrane</keyword>
<comment type="caution">
    <text evidence="3">The sequence shown here is derived from an EMBL/GenBank/DDBJ whole genome shotgun (WGS) entry which is preliminary data.</text>
</comment>
<proteinExistence type="predicted"/>
<protein>
    <submittedName>
        <fullName evidence="3">Uncharacterized protein</fullName>
    </submittedName>
</protein>
<evidence type="ECO:0000313" key="3">
    <source>
        <dbReference type="EMBL" id="MDT0377595.1"/>
    </source>
</evidence>
<dbReference type="RefSeq" id="WP_311671546.1">
    <property type="nucleotide sequence ID" value="NZ_JAVREQ010000001.1"/>
</dbReference>
<name>A0ABU2NKS2_9ACTN</name>
<evidence type="ECO:0000256" key="2">
    <source>
        <dbReference type="SAM" id="Phobius"/>
    </source>
</evidence>
<gene>
    <name evidence="3" type="ORF">RM572_02245</name>
</gene>
<keyword evidence="2" id="KW-0812">Transmembrane</keyword>
<dbReference type="EMBL" id="JAVREQ010000001">
    <property type="protein sequence ID" value="MDT0377595.1"/>
    <property type="molecule type" value="Genomic_DNA"/>
</dbReference>
<evidence type="ECO:0000256" key="1">
    <source>
        <dbReference type="SAM" id="MobiDB-lite"/>
    </source>
</evidence>